<dbReference type="Proteomes" id="UP000075840">
    <property type="component" value="Unassembled WGS sequence"/>
</dbReference>
<keyword evidence="7" id="KW-1185">Reference proteome</keyword>
<comment type="subcellular location">
    <subcellularLocation>
        <location evidence="1">Membrane</location>
        <topology evidence="1">Multi-pass membrane protein</topology>
    </subcellularLocation>
</comment>
<dbReference type="PANTHER" id="PTHR13628">
    <property type="entry name" value="TRANSMEMBRANE PROTEIN 267"/>
    <property type="match status" value="1"/>
</dbReference>
<name>A0A182HMD0_ANOAR</name>
<dbReference type="InterPro" id="IPR026572">
    <property type="entry name" value="TMEM267"/>
</dbReference>
<evidence type="ECO:0000256" key="1">
    <source>
        <dbReference type="ARBA" id="ARBA00004141"/>
    </source>
</evidence>
<dbReference type="GO" id="GO:0016020">
    <property type="term" value="C:membrane"/>
    <property type="evidence" value="ECO:0007669"/>
    <property type="project" value="UniProtKB-SubCell"/>
</dbReference>
<evidence type="ECO:0000256" key="4">
    <source>
        <dbReference type="ARBA" id="ARBA00022989"/>
    </source>
</evidence>
<dbReference type="GeneID" id="120894173"/>
<keyword evidence="4" id="KW-1133">Transmembrane helix</keyword>
<keyword evidence="3" id="KW-0812">Transmembrane</keyword>
<dbReference type="RefSeq" id="XP_040152535.1">
    <property type="nucleotide sequence ID" value="XM_040296601.1"/>
</dbReference>
<dbReference type="AlphaFoldDB" id="A0A182HMD0"/>
<reference evidence="6" key="1">
    <citation type="submission" date="2022-08" db="UniProtKB">
        <authorList>
            <consortium name="EnsemblMetazoa"/>
        </authorList>
    </citation>
    <scope>IDENTIFICATION</scope>
    <source>
        <strain evidence="6">Dongola</strain>
    </source>
</reference>
<organism evidence="6 7">
    <name type="scientific">Anopheles arabiensis</name>
    <name type="common">Mosquito</name>
    <dbReference type="NCBI Taxonomy" id="7173"/>
    <lineage>
        <taxon>Eukaryota</taxon>
        <taxon>Metazoa</taxon>
        <taxon>Ecdysozoa</taxon>
        <taxon>Arthropoda</taxon>
        <taxon>Hexapoda</taxon>
        <taxon>Insecta</taxon>
        <taxon>Pterygota</taxon>
        <taxon>Neoptera</taxon>
        <taxon>Endopterygota</taxon>
        <taxon>Diptera</taxon>
        <taxon>Nematocera</taxon>
        <taxon>Culicoidea</taxon>
        <taxon>Culicidae</taxon>
        <taxon>Anophelinae</taxon>
        <taxon>Anopheles</taxon>
    </lineage>
</organism>
<accession>A0A182HMD0</accession>
<evidence type="ECO:0000256" key="3">
    <source>
        <dbReference type="ARBA" id="ARBA00022692"/>
    </source>
</evidence>
<protein>
    <recommendedName>
        <fullName evidence="2">Transmembrane protein 267</fullName>
    </recommendedName>
</protein>
<dbReference type="VEuPathDB" id="VectorBase:AARA002416"/>
<evidence type="ECO:0000313" key="7">
    <source>
        <dbReference type="Proteomes" id="UP000075840"/>
    </source>
</evidence>
<dbReference type="VEuPathDB" id="VectorBase:AARA21_000503"/>
<dbReference type="EMBL" id="APCN01004405">
    <property type="status" value="NOT_ANNOTATED_CDS"/>
    <property type="molecule type" value="Genomic_DNA"/>
</dbReference>
<evidence type="ECO:0000256" key="2">
    <source>
        <dbReference type="ARBA" id="ARBA00013977"/>
    </source>
</evidence>
<proteinExistence type="predicted"/>
<dbReference type="EnsemblMetazoa" id="AARA002416-RA">
    <property type="protein sequence ID" value="AARA002416-PA"/>
    <property type="gene ID" value="AARA002416"/>
</dbReference>
<dbReference type="KEGG" id="aara:120894173"/>
<evidence type="ECO:0000256" key="5">
    <source>
        <dbReference type="ARBA" id="ARBA00023136"/>
    </source>
</evidence>
<sequence length="204" mass="23084">MNWNLLLVLKHVILCCVCVIGDKLGESAQKPALVRACIDNATHAFIGCIVAELVLFNFKHQLTRHEYSWLLFVATIISSCIDLDHFIEAKSFRLQDATNLDRRPFLHNSTICVVIFILFILTKRASNQLRMLIAMAFVAFSTHHLRDATRRGIWFKSPFQNSSSSAVPYVLYIAYVNIIPSVIVYLLQTTGSSTVPKMKLVEVV</sequence>
<evidence type="ECO:0000313" key="6">
    <source>
        <dbReference type="EnsemblMetazoa" id="AARA002416-PA"/>
    </source>
</evidence>
<dbReference type="PANTHER" id="PTHR13628:SF1">
    <property type="entry name" value="TRANSMEMBRANE PROTEIN 267"/>
    <property type="match status" value="1"/>
</dbReference>
<keyword evidence="5" id="KW-0472">Membrane</keyword>